<evidence type="ECO:0000259" key="7">
    <source>
        <dbReference type="PROSITE" id="PS51194"/>
    </source>
</evidence>
<evidence type="ECO:0000256" key="1">
    <source>
        <dbReference type="ARBA" id="ARBA00022741"/>
    </source>
</evidence>
<dbReference type="CDD" id="cd00590">
    <property type="entry name" value="RRM_SF"/>
    <property type="match status" value="1"/>
</dbReference>
<dbReference type="AlphaFoldDB" id="A0AAV4T4J0"/>
<dbReference type="InterPro" id="IPR027417">
    <property type="entry name" value="P-loop_NTPase"/>
</dbReference>
<dbReference type="Gene3D" id="3.40.50.300">
    <property type="entry name" value="P-loop containing nucleotide triphosphate hydrolases"/>
    <property type="match status" value="2"/>
</dbReference>
<dbReference type="SMART" id="SM00847">
    <property type="entry name" value="HA2"/>
    <property type="match status" value="1"/>
</dbReference>
<dbReference type="InterPro" id="IPR042035">
    <property type="entry name" value="DEAH_win-hel_dom"/>
</dbReference>
<dbReference type="Pfam" id="PF00271">
    <property type="entry name" value="Helicase_C"/>
    <property type="match status" value="1"/>
</dbReference>
<dbReference type="PROSITE" id="PS00690">
    <property type="entry name" value="DEAH_ATP_HELICASE"/>
    <property type="match status" value="1"/>
</dbReference>
<name>A0AAV4T4J0_9ARAC</name>
<evidence type="ECO:0000256" key="5">
    <source>
        <dbReference type="ARBA" id="ARBA00038040"/>
    </source>
</evidence>
<evidence type="ECO:0000313" key="8">
    <source>
        <dbReference type="EMBL" id="GIY40416.1"/>
    </source>
</evidence>
<dbReference type="GO" id="GO:0003723">
    <property type="term" value="F:RNA binding"/>
    <property type="evidence" value="ECO:0007669"/>
    <property type="project" value="TreeGrafter"/>
</dbReference>
<dbReference type="InterPro" id="IPR014001">
    <property type="entry name" value="Helicase_ATP-bd"/>
</dbReference>
<comment type="similarity">
    <text evidence="5">Belongs to the DEAD box helicase family. DEAH subfamily. PRP16 sub-subfamily.</text>
</comment>
<dbReference type="PANTHER" id="PTHR18934:SF91">
    <property type="entry name" value="PRE-MRNA-SPLICING FACTOR ATP-DEPENDENT RNA HELICASE PRP16"/>
    <property type="match status" value="1"/>
</dbReference>
<dbReference type="PROSITE" id="PS51194">
    <property type="entry name" value="HELICASE_CTER"/>
    <property type="match status" value="1"/>
</dbReference>
<dbReference type="InterPro" id="IPR007502">
    <property type="entry name" value="Helicase-assoc_dom"/>
</dbReference>
<dbReference type="InterPro" id="IPR001650">
    <property type="entry name" value="Helicase_C-like"/>
</dbReference>
<organism evidence="8 9">
    <name type="scientific">Caerostris darwini</name>
    <dbReference type="NCBI Taxonomy" id="1538125"/>
    <lineage>
        <taxon>Eukaryota</taxon>
        <taxon>Metazoa</taxon>
        <taxon>Ecdysozoa</taxon>
        <taxon>Arthropoda</taxon>
        <taxon>Chelicerata</taxon>
        <taxon>Arachnida</taxon>
        <taxon>Araneae</taxon>
        <taxon>Araneomorphae</taxon>
        <taxon>Entelegynae</taxon>
        <taxon>Araneoidea</taxon>
        <taxon>Araneidae</taxon>
        <taxon>Caerostris</taxon>
    </lineage>
</organism>
<feature type="domain" description="Helicase C-terminal" evidence="7">
    <location>
        <begin position="621"/>
        <end position="793"/>
    </location>
</feature>
<dbReference type="GO" id="GO:0005524">
    <property type="term" value="F:ATP binding"/>
    <property type="evidence" value="ECO:0007669"/>
    <property type="project" value="UniProtKB-KW"/>
</dbReference>
<accession>A0AAV4T4J0</accession>
<dbReference type="GO" id="GO:0034458">
    <property type="term" value="F:3'-5' RNA helicase activity"/>
    <property type="evidence" value="ECO:0007669"/>
    <property type="project" value="TreeGrafter"/>
</dbReference>
<keyword evidence="3 8" id="KW-0347">Helicase</keyword>
<dbReference type="Gene3D" id="1.10.10.2130">
    <property type="entry name" value="DEAH helicase family, winged-helix domain"/>
    <property type="match status" value="1"/>
</dbReference>
<gene>
    <name evidence="8" type="primary">DHX8</name>
    <name evidence="8" type="ORF">CDAR_84421</name>
</gene>
<evidence type="ECO:0000259" key="6">
    <source>
        <dbReference type="PROSITE" id="PS51192"/>
    </source>
</evidence>
<dbReference type="GO" id="GO:0016787">
    <property type="term" value="F:hydrolase activity"/>
    <property type="evidence" value="ECO:0007669"/>
    <property type="project" value="UniProtKB-KW"/>
</dbReference>
<reference evidence="8 9" key="1">
    <citation type="submission" date="2021-06" db="EMBL/GenBank/DDBJ databases">
        <title>Caerostris darwini draft genome.</title>
        <authorList>
            <person name="Kono N."/>
            <person name="Arakawa K."/>
        </authorList>
    </citation>
    <scope>NUCLEOTIDE SEQUENCE [LARGE SCALE GENOMIC DNA]</scope>
</reference>
<sequence>MVEKKKTNKELNHCFHFSIPVKTETQIKEVDSEEDNDSASVCSSEGSFWTTNISNDEMDDFSDDSEEISMVSSIKDSEFSEDIGLSSNQTGIISVFWDIENCPVPHGKSAVDFVKLVRTILYENRIEGSFSVVCDVHNLNSTQTDELHASNVTIFHMSSTNKNAADTKLKSFLYDFLELYKEYEEKQIRSALSSRLKSVNCRVKNINEISGEIVLPDDCARDKALTLLKNFIISGNEIKTESSERKKNIHSTTLSKSAKSKISKTESVVEVKSKLEEKTFQNFNEESAHGGKYTTLCICVGERLSDIEYWKKELEKLWNLTDFNLQWEGNVNDGYFLANFKTLKKAQKAKKILLKTQNKELTSPKFLKLIKQDDILNNLQSFNSIQDINGKKITDHIQIIESKKKVCLSKHKQCAAQQKAFKSSVPGANEAVIEKLNELNDQQSRNWFWKSTQLTQYIWREQNVSQNGLIVCTQPRKIAAVSLAKHVSTQVGCALGDIVGYEVGITTKKSSNTAILYVTDFTMLKMMVNKDLNDIGCIIVDEAHERTVYTDLLLGMIKSCLKIRPDLKLIITSATIDTTVFKNYFQIDDEAIMEVSGRTFPIEDIWLDQDIVLGWDYFQKTIDTVYSILGQDPGDILAFLTTPLETEKAMNELIIKLDKKLAQNVKIFQLHGKLDVQEQQKIFERLPNSSRKVVFATNCAETSVTIPGIKYVVDCGMVKESQYDTIRNMSIMSVNFVSQSSAEQRRGRAGRTQIGKCYRLYSKINYEKMNKTSEPEILRVNLGQALLKLMKLGVNDPLQFDFVQSPPQEVLRSSMQQLLDLKAVNLFDLSLSTLGEYMSCLPLEPRLSFMVLKGIDLNIAWEAIILAALVTVSRNICFRTAQNETAAHVKKMRFSHESDFLTYFEVYREWVTVPKLSKSKWCVLNCINATFLRTAHNLIGLQISWCTRDLSIHPSSSLYTYGHWRPKFLVYDALLKTEQTYLINVSPIDRDSILECMDIYGLNINLAEFEALPLIEFGISPIGKTILLHDIMGKRGEVKVCGPKDKYDEIAAILCPVVETAQERLLKEEKEVLVYPELRALISTGIAIKEVLLPGEFRDVKVILNTDIKIESVVEKLQTCGQISTVREFKTILKLLLRKVYDSFALECENVKQKLVQLFSEFTAKDKFSINLIKPASKDFRWNAWVFFQNPSDGETAVSVLKTRKIDGILDFKMKTLLQTNLYCKKEVFTAVEEQIAEALKFFKENSNPENTLEIEAFPKGRKYSKSSLLEIIYLT</sequence>
<protein>
    <submittedName>
        <fullName evidence="8">ATP-dependent RNA helicase DHX8</fullName>
    </submittedName>
</protein>
<dbReference type="PROSITE" id="PS51192">
    <property type="entry name" value="HELICASE_ATP_BIND_1"/>
    <property type="match status" value="1"/>
</dbReference>
<dbReference type="PANTHER" id="PTHR18934">
    <property type="entry name" value="ATP-DEPENDENT RNA HELICASE"/>
    <property type="match status" value="1"/>
</dbReference>
<proteinExistence type="inferred from homology"/>
<dbReference type="EMBL" id="BPLQ01008929">
    <property type="protein sequence ID" value="GIY40416.1"/>
    <property type="molecule type" value="Genomic_DNA"/>
</dbReference>
<dbReference type="Proteomes" id="UP001054837">
    <property type="component" value="Unassembled WGS sequence"/>
</dbReference>
<dbReference type="InterPro" id="IPR002464">
    <property type="entry name" value="DNA/RNA_helicase_DEAH_CS"/>
</dbReference>
<feature type="domain" description="Helicase ATP-binding" evidence="6">
    <location>
        <begin position="450"/>
        <end position="594"/>
    </location>
</feature>
<dbReference type="Pfam" id="PF01936">
    <property type="entry name" value="NYN"/>
    <property type="match status" value="1"/>
</dbReference>
<dbReference type="GO" id="GO:0004540">
    <property type="term" value="F:RNA nuclease activity"/>
    <property type="evidence" value="ECO:0007669"/>
    <property type="project" value="InterPro"/>
</dbReference>
<keyword evidence="9" id="KW-1185">Reference proteome</keyword>
<keyword evidence="4" id="KW-0067">ATP-binding</keyword>
<dbReference type="SMART" id="SM00487">
    <property type="entry name" value="DEXDc"/>
    <property type="match status" value="1"/>
</dbReference>
<dbReference type="SMART" id="SM00490">
    <property type="entry name" value="HELICc"/>
    <property type="match status" value="1"/>
</dbReference>
<evidence type="ECO:0000256" key="3">
    <source>
        <dbReference type="ARBA" id="ARBA00022806"/>
    </source>
</evidence>
<keyword evidence="2" id="KW-0378">Hydrolase</keyword>
<evidence type="ECO:0000256" key="2">
    <source>
        <dbReference type="ARBA" id="ARBA00022801"/>
    </source>
</evidence>
<keyword evidence="1" id="KW-0547">Nucleotide-binding</keyword>
<evidence type="ECO:0000256" key="4">
    <source>
        <dbReference type="ARBA" id="ARBA00022840"/>
    </source>
</evidence>
<dbReference type="CDD" id="cd17917">
    <property type="entry name" value="DEXHc_RHA-like"/>
    <property type="match status" value="1"/>
</dbReference>
<evidence type="ECO:0000313" key="9">
    <source>
        <dbReference type="Proteomes" id="UP001054837"/>
    </source>
</evidence>
<dbReference type="SUPFAM" id="SSF52540">
    <property type="entry name" value="P-loop containing nucleoside triphosphate hydrolases"/>
    <property type="match status" value="1"/>
</dbReference>
<dbReference type="CDD" id="cd18791">
    <property type="entry name" value="SF2_C_RHA"/>
    <property type="match status" value="1"/>
</dbReference>
<comment type="caution">
    <text evidence="8">The sequence shown here is derived from an EMBL/GenBank/DDBJ whole genome shotgun (WGS) entry which is preliminary data.</text>
</comment>
<dbReference type="InterPro" id="IPR021139">
    <property type="entry name" value="NYN"/>
</dbReference>